<sequence>MAKLRKLLGFYILNSQIVAQFKRKKRLKKSFSSQDQVKALFKERL</sequence>
<dbReference type="Proteomes" id="UP000004947">
    <property type="component" value="Unassembled WGS sequence"/>
</dbReference>
<dbReference type="EMBL" id="ABCK01000005">
    <property type="protein sequence ID" value="EDM28326.1"/>
    <property type="molecule type" value="Genomic_DNA"/>
</dbReference>
<dbReference type="STRING" id="313628.LNTAR_10436"/>
<keyword evidence="2" id="KW-1185">Reference proteome</keyword>
<accession>A6DIP0</accession>
<name>A6DIP0_9BACT</name>
<organism evidence="1 2">
    <name type="scientific">Lentisphaera araneosa HTCC2155</name>
    <dbReference type="NCBI Taxonomy" id="313628"/>
    <lineage>
        <taxon>Bacteria</taxon>
        <taxon>Pseudomonadati</taxon>
        <taxon>Lentisphaerota</taxon>
        <taxon>Lentisphaeria</taxon>
        <taxon>Lentisphaerales</taxon>
        <taxon>Lentisphaeraceae</taxon>
        <taxon>Lentisphaera</taxon>
    </lineage>
</organism>
<evidence type="ECO:0000313" key="1">
    <source>
        <dbReference type="EMBL" id="EDM28326.1"/>
    </source>
</evidence>
<evidence type="ECO:0000313" key="2">
    <source>
        <dbReference type="Proteomes" id="UP000004947"/>
    </source>
</evidence>
<gene>
    <name evidence="1" type="ORF">LNTAR_10436</name>
</gene>
<reference evidence="1 2" key="1">
    <citation type="journal article" date="2010" name="J. Bacteriol.">
        <title>Genome sequence of Lentisphaera araneosa HTCC2155T, the type species of the order Lentisphaerales in the phylum Lentisphaerae.</title>
        <authorList>
            <person name="Thrash J.C."/>
            <person name="Cho J.C."/>
            <person name="Vergin K.L."/>
            <person name="Morris R.M."/>
            <person name="Giovannoni S.J."/>
        </authorList>
    </citation>
    <scope>NUCLEOTIDE SEQUENCE [LARGE SCALE GENOMIC DNA]</scope>
    <source>
        <strain evidence="1 2">HTCC2155</strain>
    </source>
</reference>
<proteinExistence type="predicted"/>
<comment type="caution">
    <text evidence="1">The sequence shown here is derived from an EMBL/GenBank/DDBJ whole genome shotgun (WGS) entry which is preliminary data.</text>
</comment>
<protein>
    <submittedName>
        <fullName evidence="1">RNA polymerase sigma factor</fullName>
    </submittedName>
</protein>
<dbReference type="AlphaFoldDB" id="A6DIP0"/>